<organism evidence="1 2">
    <name type="scientific">Dendrothele bispora (strain CBS 962.96)</name>
    <dbReference type="NCBI Taxonomy" id="1314807"/>
    <lineage>
        <taxon>Eukaryota</taxon>
        <taxon>Fungi</taxon>
        <taxon>Dikarya</taxon>
        <taxon>Basidiomycota</taxon>
        <taxon>Agaricomycotina</taxon>
        <taxon>Agaricomycetes</taxon>
        <taxon>Agaricomycetidae</taxon>
        <taxon>Agaricales</taxon>
        <taxon>Agaricales incertae sedis</taxon>
        <taxon>Dendrothele</taxon>
    </lineage>
</organism>
<dbReference type="EMBL" id="ML180008">
    <property type="protein sequence ID" value="THU79585.1"/>
    <property type="molecule type" value="Genomic_DNA"/>
</dbReference>
<proteinExistence type="predicted"/>
<accession>A0A4V4HBI8</accession>
<name>A0A4V4HBI8_DENBC</name>
<dbReference type="AlphaFoldDB" id="A0A4V4HBI8"/>
<dbReference type="Proteomes" id="UP000297245">
    <property type="component" value="Unassembled WGS sequence"/>
</dbReference>
<reference evidence="1 2" key="1">
    <citation type="journal article" date="2019" name="Nat. Ecol. Evol.">
        <title>Megaphylogeny resolves global patterns of mushroom evolution.</title>
        <authorList>
            <person name="Varga T."/>
            <person name="Krizsan K."/>
            <person name="Foldi C."/>
            <person name="Dima B."/>
            <person name="Sanchez-Garcia M."/>
            <person name="Sanchez-Ramirez S."/>
            <person name="Szollosi G.J."/>
            <person name="Szarkandi J.G."/>
            <person name="Papp V."/>
            <person name="Albert L."/>
            <person name="Andreopoulos W."/>
            <person name="Angelini C."/>
            <person name="Antonin V."/>
            <person name="Barry K.W."/>
            <person name="Bougher N.L."/>
            <person name="Buchanan P."/>
            <person name="Buyck B."/>
            <person name="Bense V."/>
            <person name="Catcheside P."/>
            <person name="Chovatia M."/>
            <person name="Cooper J."/>
            <person name="Damon W."/>
            <person name="Desjardin D."/>
            <person name="Finy P."/>
            <person name="Geml J."/>
            <person name="Haridas S."/>
            <person name="Hughes K."/>
            <person name="Justo A."/>
            <person name="Karasinski D."/>
            <person name="Kautmanova I."/>
            <person name="Kiss B."/>
            <person name="Kocsube S."/>
            <person name="Kotiranta H."/>
            <person name="LaButti K.M."/>
            <person name="Lechner B.E."/>
            <person name="Liimatainen K."/>
            <person name="Lipzen A."/>
            <person name="Lukacs Z."/>
            <person name="Mihaltcheva S."/>
            <person name="Morgado L.N."/>
            <person name="Niskanen T."/>
            <person name="Noordeloos M.E."/>
            <person name="Ohm R.A."/>
            <person name="Ortiz-Santana B."/>
            <person name="Ovrebo C."/>
            <person name="Racz N."/>
            <person name="Riley R."/>
            <person name="Savchenko A."/>
            <person name="Shiryaev A."/>
            <person name="Soop K."/>
            <person name="Spirin V."/>
            <person name="Szebenyi C."/>
            <person name="Tomsovsky M."/>
            <person name="Tulloss R.E."/>
            <person name="Uehling J."/>
            <person name="Grigoriev I.V."/>
            <person name="Vagvolgyi C."/>
            <person name="Papp T."/>
            <person name="Martin F.M."/>
            <person name="Miettinen O."/>
            <person name="Hibbett D.S."/>
            <person name="Nagy L.G."/>
        </authorList>
    </citation>
    <scope>NUCLEOTIDE SEQUENCE [LARGE SCALE GENOMIC DNA]</scope>
    <source>
        <strain evidence="1 2">CBS 962.96</strain>
    </source>
</reference>
<evidence type="ECO:0000313" key="1">
    <source>
        <dbReference type="EMBL" id="THU79585.1"/>
    </source>
</evidence>
<protein>
    <submittedName>
        <fullName evidence="1">Uncharacterized protein</fullName>
    </submittedName>
</protein>
<keyword evidence="2" id="KW-1185">Reference proteome</keyword>
<gene>
    <name evidence="1" type="ORF">K435DRAFT_523240</name>
</gene>
<sequence length="136" mass="15402">MPNCTQRIALNSLYTPNSCIQASLSLNLQSLFFKGPFLWPVSQVNRSYLSPCVSLQHYHRWPQAQSLLPAHYKLGNTADVFSLLTFFAFDFLIILPVSHKPERRPVAGFFNSFLISMSPHSGQKTPYAHIADLFTV</sequence>
<evidence type="ECO:0000313" key="2">
    <source>
        <dbReference type="Proteomes" id="UP000297245"/>
    </source>
</evidence>